<accession>C1MT43</accession>
<dbReference type="PANTHER" id="PTHR45667">
    <property type="entry name" value="S-ADENOSYLMETHIONINE MITOCHONDRIAL CARRIER PROTEIN"/>
    <property type="match status" value="1"/>
</dbReference>
<dbReference type="GeneID" id="9683777"/>
<feature type="repeat" description="Solcar" evidence="8">
    <location>
        <begin position="19"/>
        <end position="94"/>
    </location>
</feature>
<evidence type="ECO:0000256" key="4">
    <source>
        <dbReference type="ARBA" id="ARBA00022692"/>
    </source>
</evidence>
<dbReference type="GO" id="GO:0016020">
    <property type="term" value="C:membrane"/>
    <property type="evidence" value="ECO:0007669"/>
    <property type="project" value="UniProtKB-SubCell"/>
</dbReference>
<feature type="repeat" description="Solcar" evidence="8">
    <location>
        <begin position="95"/>
        <end position="177"/>
    </location>
</feature>
<dbReference type="Pfam" id="PF00153">
    <property type="entry name" value="Mito_carr"/>
    <property type="match status" value="3"/>
</dbReference>
<evidence type="ECO:0000256" key="7">
    <source>
        <dbReference type="ARBA" id="ARBA00023136"/>
    </source>
</evidence>
<dbReference type="KEGG" id="mpp:MICPUCDRAFT_57931"/>
<protein>
    <submittedName>
        <fullName evidence="12">Mitochondrial carrier family</fullName>
    </submittedName>
</protein>
<name>C1MT43_MICPC</name>
<feature type="region of interest" description="Disordered" evidence="10">
    <location>
        <begin position="288"/>
        <end position="328"/>
    </location>
</feature>
<keyword evidence="3 9" id="KW-0813">Transport</keyword>
<dbReference type="OMA" id="FDAIQMT"/>
<sequence>MGRHHDSKVESRAPEGQMHPFCVGLLGGAAAGLTVNSCLFPLNTIKTRLQARVVGTPIRETLFKNLYRGFIIDTAGSIPGTGLFMASYEVIKATGRVPALVGAASAAGVASLITAPCDAIKQRLQVNASATLANELKAVATSRNPLKTMFVGYPQFLLRDLPFDAIQMTSFEVLKRWHCDAFDPGRPRTAKELALLGGAAGAFTGFVTTPLDVARTAEVCAGLNGVKCTGVMCLVELVRQGGPGVLVRGSLPRMLEISLGGTLYFSALEATKKALGWVDPCVVKVGEGAKKGGGGKRETKTPGAGKKGKDAIRSSSTTVKEKRGLIRA</sequence>
<dbReference type="InterPro" id="IPR023395">
    <property type="entry name" value="MCP_dom_sf"/>
</dbReference>
<organism evidence="13">
    <name type="scientific">Micromonas pusilla (strain CCMP1545)</name>
    <name type="common">Picoplanktonic green alga</name>
    <dbReference type="NCBI Taxonomy" id="564608"/>
    <lineage>
        <taxon>Eukaryota</taxon>
        <taxon>Viridiplantae</taxon>
        <taxon>Chlorophyta</taxon>
        <taxon>Mamiellophyceae</taxon>
        <taxon>Mamiellales</taxon>
        <taxon>Mamiellaceae</taxon>
        <taxon>Micromonas</taxon>
    </lineage>
</organism>
<evidence type="ECO:0000256" key="8">
    <source>
        <dbReference type="PROSITE-ProRule" id="PRU00282"/>
    </source>
</evidence>
<dbReference type="eggNOG" id="KOG0768">
    <property type="taxonomic scope" value="Eukaryota"/>
</dbReference>
<evidence type="ECO:0000256" key="5">
    <source>
        <dbReference type="ARBA" id="ARBA00022737"/>
    </source>
</evidence>
<dbReference type="PROSITE" id="PS50920">
    <property type="entry name" value="SOLCAR"/>
    <property type="match status" value="3"/>
</dbReference>
<dbReference type="RefSeq" id="XP_003058796.1">
    <property type="nucleotide sequence ID" value="XM_003058750.1"/>
</dbReference>
<evidence type="ECO:0000256" key="2">
    <source>
        <dbReference type="ARBA" id="ARBA00006375"/>
    </source>
</evidence>
<gene>
    <name evidence="12" type="ORF">MICPUCDRAFT_57931</name>
</gene>
<evidence type="ECO:0000256" key="10">
    <source>
        <dbReference type="SAM" id="MobiDB-lite"/>
    </source>
</evidence>
<evidence type="ECO:0000256" key="9">
    <source>
        <dbReference type="RuleBase" id="RU000488"/>
    </source>
</evidence>
<dbReference type="Proteomes" id="UP000001876">
    <property type="component" value="Unassembled WGS sequence"/>
</dbReference>
<dbReference type="InterPro" id="IPR018108">
    <property type="entry name" value="MCP_transmembrane"/>
</dbReference>
<feature type="compositionally biased region" description="Basic and acidic residues" evidence="10">
    <location>
        <begin position="319"/>
        <end position="328"/>
    </location>
</feature>
<evidence type="ECO:0000256" key="11">
    <source>
        <dbReference type="SAM" id="Phobius"/>
    </source>
</evidence>
<feature type="repeat" description="Solcar" evidence="8">
    <location>
        <begin position="188"/>
        <end position="274"/>
    </location>
</feature>
<evidence type="ECO:0000256" key="3">
    <source>
        <dbReference type="ARBA" id="ARBA00022448"/>
    </source>
</evidence>
<evidence type="ECO:0000313" key="12">
    <source>
        <dbReference type="EMBL" id="EEH57251.1"/>
    </source>
</evidence>
<dbReference type="AlphaFoldDB" id="C1MT43"/>
<dbReference type="EMBL" id="GG663739">
    <property type="protein sequence ID" value="EEH57251.1"/>
    <property type="molecule type" value="Genomic_DNA"/>
</dbReference>
<dbReference type="OrthoDB" id="276989at2759"/>
<reference evidence="12 13" key="1">
    <citation type="journal article" date="2009" name="Science">
        <title>Green evolution and dynamic adaptations revealed by genomes of the marine picoeukaryotes Micromonas.</title>
        <authorList>
            <person name="Worden A.Z."/>
            <person name="Lee J.H."/>
            <person name="Mock T."/>
            <person name="Rouze P."/>
            <person name="Simmons M.P."/>
            <person name="Aerts A.L."/>
            <person name="Allen A.E."/>
            <person name="Cuvelier M.L."/>
            <person name="Derelle E."/>
            <person name="Everett M.V."/>
            <person name="Foulon E."/>
            <person name="Grimwood J."/>
            <person name="Gundlach H."/>
            <person name="Henrissat B."/>
            <person name="Napoli C."/>
            <person name="McDonald S.M."/>
            <person name="Parker M.S."/>
            <person name="Rombauts S."/>
            <person name="Salamov A."/>
            <person name="Von Dassow P."/>
            <person name="Badger J.H."/>
            <person name="Coutinho P.M."/>
            <person name="Demir E."/>
            <person name="Dubchak I."/>
            <person name="Gentemann C."/>
            <person name="Eikrem W."/>
            <person name="Gready J.E."/>
            <person name="John U."/>
            <person name="Lanier W."/>
            <person name="Lindquist E.A."/>
            <person name="Lucas S."/>
            <person name="Mayer K.F."/>
            <person name="Moreau H."/>
            <person name="Not F."/>
            <person name="Otillar R."/>
            <person name="Panaud O."/>
            <person name="Pangilinan J."/>
            <person name="Paulsen I."/>
            <person name="Piegu B."/>
            <person name="Poliakov A."/>
            <person name="Robbens S."/>
            <person name="Schmutz J."/>
            <person name="Toulza E."/>
            <person name="Wyss T."/>
            <person name="Zelensky A."/>
            <person name="Zhou K."/>
            <person name="Armbrust E.V."/>
            <person name="Bhattacharya D."/>
            <person name="Goodenough U.W."/>
            <person name="Van de Peer Y."/>
            <person name="Grigoriev I.V."/>
        </authorList>
    </citation>
    <scope>NUCLEOTIDE SEQUENCE [LARGE SCALE GENOMIC DNA]</scope>
    <source>
        <strain evidence="12 13">CCMP1545</strain>
    </source>
</reference>
<keyword evidence="4 8" id="KW-0812">Transmembrane</keyword>
<evidence type="ECO:0000256" key="6">
    <source>
        <dbReference type="ARBA" id="ARBA00022989"/>
    </source>
</evidence>
<dbReference type="SUPFAM" id="SSF103506">
    <property type="entry name" value="Mitochondrial carrier"/>
    <property type="match status" value="1"/>
</dbReference>
<feature type="transmembrane region" description="Helical" evidence="11">
    <location>
        <begin position="21"/>
        <end position="42"/>
    </location>
</feature>
<comment type="subcellular location">
    <subcellularLocation>
        <location evidence="1">Membrane</location>
        <topology evidence="1">Multi-pass membrane protein</topology>
    </subcellularLocation>
</comment>
<proteinExistence type="inferred from homology"/>
<comment type="similarity">
    <text evidence="2 9">Belongs to the mitochondrial carrier (TC 2.A.29) family.</text>
</comment>
<evidence type="ECO:0000313" key="13">
    <source>
        <dbReference type="Proteomes" id="UP000001876"/>
    </source>
</evidence>
<keyword evidence="13" id="KW-1185">Reference proteome</keyword>
<evidence type="ECO:0000256" key="1">
    <source>
        <dbReference type="ARBA" id="ARBA00004141"/>
    </source>
</evidence>
<keyword evidence="7 8" id="KW-0472">Membrane</keyword>
<keyword evidence="6 11" id="KW-1133">Transmembrane helix</keyword>
<keyword evidence="5" id="KW-0677">Repeat</keyword>
<feature type="compositionally biased region" description="Basic and acidic residues" evidence="10">
    <location>
        <begin position="288"/>
        <end position="300"/>
    </location>
</feature>
<dbReference type="Gene3D" id="1.50.40.10">
    <property type="entry name" value="Mitochondrial carrier domain"/>
    <property type="match status" value="2"/>
</dbReference>